<keyword evidence="2" id="KW-0472">Membrane</keyword>
<feature type="transmembrane region" description="Helical" evidence="2">
    <location>
        <begin position="127"/>
        <end position="146"/>
    </location>
</feature>
<dbReference type="InterPro" id="IPR049326">
    <property type="entry name" value="Rhodopsin_dom_fungi"/>
</dbReference>
<dbReference type="Pfam" id="PF20684">
    <property type="entry name" value="Fung_rhodopsin"/>
    <property type="match status" value="1"/>
</dbReference>
<dbReference type="Proteomes" id="UP000070700">
    <property type="component" value="Unassembled WGS sequence"/>
</dbReference>
<feature type="compositionally biased region" description="Polar residues" evidence="1">
    <location>
        <begin position="319"/>
        <end position="348"/>
    </location>
</feature>
<sequence length="359" mass="40123">MTIVVSDNNEGPVVNIAAWFGTTVMVLGVCTRMWSKYSAMRKWALDDALVIVTMLLGCSMTVTITLAVANGLGTPQSSLTDYQTIRLQKYGYASQLLYIPALCLTKMTTLVYLHVLSPECRFQTMNMTLEAFTILWSLAAEFAIAFQCQLPSPWAAISGKCFNTDTFWRINGGFDIVTDVMIVFLPLYLVWSLGMPWRRKGVVVMAFGSRLLVIPFTAWRIYSFSAINRHDQTRSLYYVYLTTTIQLNFAIFMACVTFLRPFLESTASGGLTTVVNSTKTSSTRDTLSSLFSSQPRSEYKVSRPKPSYAMQNLSEVGLNETLNTTPRKSDSNTNGWHTDAPSINSNEINHPAHIYGIAR</sequence>
<feature type="transmembrane region" description="Helical" evidence="2">
    <location>
        <begin position="47"/>
        <end position="72"/>
    </location>
</feature>
<feature type="region of interest" description="Disordered" evidence="1">
    <location>
        <begin position="319"/>
        <end position="351"/>
    </location>
</feature>
<feature type="transmembrane region" description="Helical" evidence="2">
    <location>
        <begin position="16"/>
        <end position="35"/>
    </location>
</feature>
<accession>A0A194WUE5</accession>
<dbReference type="PANTHER" id="PTHR39614">
    <property type="entry name" value="INTEGRAL MEMBRANE PROTEIN"/>
    <property type="match status" value="1"/>
</dbReference>
<evidence type="ECO:0000256" key="1">
    <source>
        <dbReference type="SAM" id="MobiDB-lite"/>
    </source>
</evidence>
<dbReference type="PANTHER" id="PTHR39614:SF2">
    <property type="entry name" value="INTEGRAL MEMBRANE PROTEIN"/>
    <property type="match status" value="1"/>
</dbReference>
<feature type="transmembrane region" description="Helical" evidence="2">
    <location>
        <begin position="237"/>
        <end position="259"/>
    </location>
</feature>
<feature type="transmembrane region" description="Helical" evidence="2">
    <location>
        <begin position="92"/>
        <end position="115"/>
    </location>
</feature>
<organism evidence="4 5">
    <name type="scientific">Mollisia scopiformis</name>
    <name type="common">Conifer needle endophyte fungus</name>
    <name type="synonym">Phialocephala scopiformis</name>
    <dbReference type="NCBI Taxonomy" id="149040"/>
    <lineage>
        <taxon>Eukaryota</taxon>
        <taxon>Fungi</taxon>
        <taxon>Dikarya</taxon>
        <taxon>Ascomycota</taxon>
        <taxon>Pezizomycotina</taxon>
        <taxon>Leotiomycetes</taxon>
        <taxon>Helotiales</taxon>
        <taxon>Mollisiaceae</taxon>
        <taxon>Mollisia</taxon>
    </lineage>
</organism>
<name>A0A194WUE5_MOLSC</name>
<protein>
    <recommendedName>
        <fullName evidence="3">Rhodopsin domain-containing protein</fullName>
    </recommendedName>
</protein>
<dbReference type="AlphaFoldDB" id="A0A194WUE5"/>
<proteinExistence type="predicted"/>
<dbReference type="EMBL" id="KQ947427">
    <property type="protein sequence ID" value="KUJ11289.1"/>
    <property type="molecule type" value="Genomic_DNA"/>
</dbReference>
<gene>
    <name evidence="4" type="ORF">LY89DRAFT_739485</name>
</gene>
<keyword evidence="2" id="KW-1133">Transmembrane helix</keyword>
<feature type="transmembrane region" description="Helical" evidence="2">
    <location>
        <begin position="202"/>
        <end position="222"/>
    </location>
</feature>
<evidence type="ECO:0000313" key="5">
    <source>
        <dbReference type="Proteomes" id="UP000070700"/>
    </source>
</evidence>
<dbReference type="KEGG" id="psco:LY89DRAFT_739485"/>
<dbReference type="InParanoid" id="A0A194WUE5"/>
<dbReference type="STRING" id="149040.A0A194WUE5"/>
<keyword evidence="5" id="KW-1185">Reference proteome</keyword>
<evidence type="ECO:0000256" key="2">
    <source>
        <dbReference type="SAM" id="Phobius"/>
    </source>
</evidence>
<keyword evidence="2" id="KW-0812">Transmembrane</keyword>
<dbReference type="RefSeq" id="XP_018065644.1">
    <property type="nucleotide sequence ID" value="XM_018220466.1"/>
</dbReference>
<dbReference type="GeneID" id="28830192"/>
<reference evidence="4 5" key="1">
    <citation type="submission" date="2015-10" db="EMBL/GenBank/DDBJ databases">
        <title>Full genome of DAOMC 229536 Phialocephala scopiformis, a fungal endophyte of spruce producing the potent anti-insectan compound rugulosin.</title>
        <authorList>
            <consortium name="DOE Joint Genome Institute"/>
            <person name="Walker A.K."/>
            <person name="Frasz S.L."/>
            <person name="Seifert K.A."/>
            <person name="Miller J.D."/>
            <person name="Mondo S.J."/>
            <person name="Labutti K."/>
            <person name="Lipzen A."/>
            <person name="Dockter R."/>
            <person name="Kennedy M."/>
            <person name="Grigoriev I.V."/>
            <person name="Spatafora J.W."/>
        </authorList>
    </citation>
    <scope>NUCLEOTIDE SEQUENCE [LARGE SCALE GENOMIC DNA]</scope>
    <source>
        <strain evidence="4 5">CBS 120377</strain>
    </source>
</reference>
<evidence type="ECO:0000313" key="4">
    <source>
        <dbReference type="EMBL" id="KUJ11289.1"/>
    </source>
</evidence>
<feature type="transmembrane region" description="Helical" evidence="2">
    <location>
        <begin position="166"/>
        <end position="190"/>
    </location>
</feature>
<dbReference type="OrthoDB" id="3918601at2759"/>
<evidence type="ECO:0000259" key="3">
    <source>
        <dbReference type="Pfam" id="PF20684"/>
    </source>
</evidence>
<feature type="domain" description="Rhodopsin" evidence="3">
    <location>
        <begin position="32"/>
        <end position="264"/>
    </location>
</feature>